<sequence>MVIIAAVFFMGFFSVYISHYSRLSLRKHPQPHWSHRHFPHSRVLRGEDPQAWKRDVFAECIDEARTTVMTESAAVVEVMRFMVAAERGDDARDFVDRRRWRQKTILGFSLQLGFIDLGLSVVEGLEKKQIVDRRRWRQKTILGFSLQLGFIDLGLSVVRG</sequence>
<organism evidence="1 2">
    <name type="scientific">Vigna mungo</name>
    <name type="common">Black gram</name>
    <name type="synonym">Phaseolus mungo</name>
    <dbReference type="NCBI Taxonomy" id="3915"/>
    <lineage>
        <taxon>Eukaryota</taxon>
        <taxon>Viridiplantae</taxon>
        <taxon>Streptophyta</taxon>
        <taxon>Embryophyta</taxon>
        <taxon>Tracheophyta</taxon>
        <taxon>Spermatophyta</taxon>
        <taxon>Magnoliopsida</taxon>
        <taxon>eudicotyledons</taxon>
        <taxon>Gunneridae</taxon>
        <taxon>Pentapetalae</taxon>
        <taxon>rosids</taxon>
        <taxon>fabids</taxon>
        <taxon>Fabales</taxon>
        <taxon>Fabaceae</taxon>
        <taxon>Papilionoideae</taxon>
        <taxon>50 kb inversion clade</taxon>
        <taxon>NPAAA clade</taxon>
        <taxon>indigoferoid/millettioid clade</taxon>
        <taxon>Phaseoleae</taxon>
        <taxon>Vigna</taxon>
    </lineage>
</organism>
<keyword evidence="2" id="KW-1185">Reference proteome</keyword>
<protein>
    <submittedName>
        <fullName evidence="1">Uncharacterized protein</fullName>
    </submittedName>
</protein>
<reference evidence="1 2" key="1">
    <citation type="journal article" date="2023" name="Life. Sci Alliance">
        <title>Evolutionary insights into 3D genome organization and epigenetic landscape of Vigna mungo.</title>
        <authorList>
            <person name="Junaid A."/>
            <person name="Singh B."/>
            <person name="Bhatia S."/>
        </authorList>
    </citation>
    <scope>NUCLEOTIDE SEQUENCE [LARGE SCALE GENOMIC DNA]</scope>
    <source>
        <strain evidence="1">Urdbean</strain>
    </source>
</reference>
<evidence type="ECO:0000313" key="1">
    <source>
        <dbReference type="EMBL" id="WVZ00135.1"/>
    </source>
</evidence>
<proteinExistence type="predicted"/>
<dbReference type="Proteomes" id="UP001374535">
    <property type="component" value="Chromosome 8"/>
</dbReference>
<dbReference type="AlphaFoldDB" id="A0AAQ3MYB4"/>
<name>A0AAQ3MYB4_VIGMU</name>
<dbReference type="EMBL" id="CP144693">
    <property type="protein sequence ID" value="WVZ00135.1"/>
    <property type="molecule type" value="Genomic_DNA"/>
</dbReference>
<gene>
    <name evidence="1" type="ORF">V8G54_026204</name>
</gene>
<accession>A0AAQ3MYB4</accession>
<evidence type="ECO:0000313" key="2">
    <source>
        <dbReference type="Proteomes" id="UP001374535"/>
    </source>
</evidence>